<sequence>MKISIIPKHDYVYFAVVCWIVDFHLCFGEVFTAICKLRELPVKEQALIATFDRFLKDQKENYAIKELKEFVEKMREENKKVLYDSHYVENPINSFQLLYRIVHIWGEKLSQYLHYPTYNNKSLPYFMNSVFNNTQQMSSWPKQFDLRGASMALVRLRYIYNLDIEDIRHGRLPTSQTHGLTGIDLLTIGQTATEFDNQAEAIRWLTESIAVLSKDPQNNELVVRAYRSLADMFVKFNAPHLALDMMKTALHIDPNNSGVKRDMAIYNDVMTDYVKHLRPFLTILEINNLKRDAPIFTPNYAELCRGEIKTPEELSQLSCRFRKTQIPFIFAKEEEVNSDPAILVFHDVISDSEIVQLQKIAHASMRRSTVVERDRSLQETDVRISNNAWIYDSESVADKLSRRIEIITGLSALNRNYDTHAEPYQVVNYGLGGMYDPHFDSLAKDGQPKSEDEAYRNSGERTATWMFYLSDVLSGGATVFPKLKARVQVKKGSATFWFNTHRNGLPDMRTLHAGCPILEGDKWVANKWLRSIGQTFRRPCALNPKL</sequence>
<evidence type="ECO:0000256" key="13">
    <source>
        <dbReference type="PROSITE-ProRule" id="PRU00339"/>
    </source>
</evidence>
<evidence type="ECO:0000256" key="14">
    <source>
        <dbReference type="SAM" id="Phobius"/>
    </source>
</evidence>
<dbReference type="PROSITE" id="PS51471">
    <property type="entry name" value="FE2OG_OXY"/>
    <property type="match status" value="1"/>
</dbReference>
<evidence type="ECO:0000256" key="6">
    <source>
        <dbReference type="ARBA" id="ARBA00022723"/>
    </source>
</evidence>
<dbReference type="Gene3D" id="1.25.40.10">
    <property type="entry name" value="Tetratricopeptide repeat domain"/>
    <property type="match status" value="1"/>
</dbReference>
<dbReference type="GO" id="GO:0005506">
    <property type="term" value="F:iron ion binding"/>
    <property type="evidence" value="ECO:0007669"/>
    <property type="project" value="InterPro"/>
</dbReference>
<evidence type="ECO:0000256" key="5">
    <source>
        <dbReference type="ARBA" id="ARBA00012269"/>
    </source>
</evidence>
<feature type="domain" description="Fe2OG dioxygenase" evidence="15">
    <location>
        <begin position="420"/>
        <end position="531"/>
    </location>
</feature>
<keyword evidence="11" id="KW-0408">Iron</keyword>
<evidence type="ECO:0000256" key="3">
    <source>
        <dbReference type="ARBA" id="ARBA00004319"/>
    </source>
</evidence>
<comment type="caution">
    <text evidence="16">The sequence shown here is derived from an EMBL/GenBank/DDBJ whole genome shotgun (WGS) entry which is preliminary data.</text>
</comment>
<dbReference type="SUPFAM" id="SSF48452">
    <property type="entry name" value="TPR-like"/>
    <property type="match status" value="1"/>
</dbReference>
<comment type="function">
    <text evidence="2">Catalyzes the post-translational formation of 4-hydroxyproline in -Xaa-Pro-Gly- sequences in collagens and other proteins.</text>
</comment>
<dbReference type="InterPro" id="IPR044862">
    <property type="entry name" value="Pro_4_hyd_alph_FE2OG_OXY"/>
</dbReference>
<gene>
    <name evidence="16" type="ORF">SNE40_023053</name>
</gene>
<comment type="cofactor">
    <cofactor evidence="1">
        <name>L-ascorbate</name>
        <dbReference type="ChEBI" id="CHEBI:38290"/>
    </cofactor>
</comment>
<dbReference type="InterPro" id="IPR019734">
    <property type="entry name" value="TPR_rpt"/>
</dbReference>
<comment type="subcellular location">
    <subcellularLocation>
        <location evidence="3">Endoplasmic reticulum lumen</location>
    </subcellularLocation>
</comment>
<dbReference type="AlphaFoldDB" id="A0AAN8GBN2"/>
<feature type="repeat" description="TPR" evidence="13">
    <location>
        <begin position="223"/>
        <end position="256"/>
    </location>
</feature>
<keyword evidence="14" id="KW-0812">Transmembrane</keyword>
<evidence type="ECO:0000256" key="8">
    <source>
        <dbReference type="ARBA" id="ARBA00022896"/>
    </source>
</evidence>
<dbReference type="SMART" id="SM00702">
    <property type="entry name" value="P4Hc"/>
    <property type="match status" value="1"/>
</dbReference>
<name>A0AAN8GBN2_PATCE</name>
<dbReference type="InterPro" id="IPR011990">
    <property type="entry name" value="TPR-like_helical_dom_sf"/>
</dbReference>
<dbReference type="PROSITE" id="PS50005">
    <property type="entry name" value="TPR"/>
    <property type="match status" value="1"/>
</dbReference>
<dbReference type="FunFam" id="2.60.120.620:FF:000011">
    <property type="entry name" value="Prolyl alpha subunit"/>
    <property type="match status" value="1"/>
</dbReference>
<dbReference type="PANTHER" id="PTHR10869:SF244">
    <property type="entry name" value="PROLYL 4-HYDROXYLASE SUBUNIT ALPHA-2"/>
    <property type="match status" value="1"/>
</dbReference>
<keyword evidence="13" id="KW-0802">TPR repeat</keyword>
<dbReference type="InterPro" id="IPR013547">
    <property type="entry name" value="P4H_N"/>
</dbReference>
<keyword evidence="14" id="KW-1133">Transmembrane helix</keyword>
<keyword evidence="9" id="KW-0223">Dioxygenase</keyword>
<protein>
    <recommendedName>
        <fullName evidence="5">procollagen-proline 4-dioxygenase</fullName>
        <ecNumber evidence="5">1.14.11.2</ecNumber>
    </recommendedName>
</protein>
<evidence type="ECO:0000313" key="16">
    <source>
        <dbReference type="EMBL" id="KAK6166331.1"/>
    </source>
</evidence>
<dbReference type="EMBL" id="JAZGQO010000021">
    <property type="protein sequence ID" value="KAK6166331.1"/>
    <property type="molecule type" value="Genomic_DNA"/>
</dbReference>
<keyword evidence="10" id="KW-0560">Oxidoreductase</keyword>
<evidence type="ECO:0000256" key="7">
    <source>
        <dbReference type="ARBA" id="ARBA00022824"/>
    </source>
</evidence>
<keyword evidence="12" id="KW-0325">Glycoprotein</keyword>
<dbReference type="GO" id="GO:0004656">
    <property type="term" value="F:procollagen-proline 4-dioxygenase activity"/>
    <property type="evidence" value="ECO:0007669"/>
    <property type="project" value="UniProtKB-EC"/>
</dbReference>
<dbReference type="EC" id="1.14.11.2" evidence="5"/>
<evidence type="ECO:0000256" key="12">
    <source>
        <dbReference type="ARBA" id="ARBA00023180"/>
    </source>
</evidence>
<evidence type="ECO:0000259" key="15">
    <source>
        <dbReference type="PROSITE" id="PS51471"/>
    </source>
</evidence>
<evidence type="ECO:0000256" key="4">
    <source>
        <dbReference type="ARBA" id="ARBA00006511"/>
    </source>
</evidence>
<comment type="similarity">
    <text evidence="4">Belongs to the P4HA family.</text>
</comment>
<proteinExistence type="inferred from homology"/>
<keyword evidence="17" id="KW-1185">Reference proteome</keyword>
<evidence type="ECO:0000256" key="2">
    <source>
        <dbReference type="ARBA" id="ARBA00002035"/>
    </source>
</evidence>
<dbReference type="GO" id="GO:0031418">
    <property type="term" value="F:L-ascorbic acid binding"/>
    <property type="evidence" value="ECO:0007669"/>
    <property type="project" value="UniProtKB-KW"/>
</dbReference>
<evidence type="ECO:0000256" key="9">
    <source>
        <dbReference type="ARBA" id="ARBA00022964"/>
    </source>
</evidence>
<dbReference type="InterPro" id="IPR005123">
    <property type="entry name" value="Oxoglu/Fe-dep_dioxygenase_dom"/>
</dbReference>
<evidence type="ECO:0000313" key="17">
    <source>
        <dbReference type="Proteomes" id="UP001347796"/>
    </source>
</evidence>
<dbReference type="InterPro" id="IPR006620">
    <property type="entry name" value="Pro_4_hyd_alph"/>
</dbReference>
<dbReference type="PANTHER" id="PTHR10869">
    <property type="entry name" value="PROLYL 4-HYDROXYLASE ALPHA SUBUNIT"/>
    <property type="match status" value="1"/>
</dbReference>
<evidence type="ECO:0000256" key="11">
    <source>
        <dbReference type="ARBA" id="ARBA00023004"/>
    </source>
</evidence>
<evidence type="ECO:0000256" key="1">
    <source>
        <dbReference type="ARBA" id="ARBA00001961"/>
    </source>
</evidence>
<keyword evidence="14" id="KW-0472">Membrane</keyword>
<organism evidence="16 17">
    <name type="scientific">Patella caerulea</name>
    <name type="common">Rayed Mediterranean limpet</name>
    <dbReference type="NCBI Taxonomy" id="87958"/>
    <lineage>
        <taxon>Eukaryota</taxon>
        <taxon>Metazoa</taxon>
        <taxon>Spiralia</taxon>
        <taxon>Lophotrochozoa</taxon>
        <taxon>Mollusca</taxon>
        <taxon>Gastropoda</taxon>
        <taxon>Patellogastropoda</taxon>
        <taxon>Patelloidea</taxon>
        <taxon>Patellidae</taxon>
        <taxon>Patella</taxon>
    </lineage>
</organism>
<dbReference type="Gene3D" id="6.10.140.1460">
    <property type="match status" value="1"/>
</dbReference>
<dbReference type="Pfam" id="PF13640">
    <property type="entry name" value="2OG-FeII_Oxy_3"/>
    <property type="match status" value="1"/>
</dbReference>
<dbReference type="Proteomes" id="UP001347796">
    <property type="component" value="Unassembled WGS sequence"/>
</dbReference>
<keyword evidence="6" id="KW-0479">Metal-binding</keyword>
<accession>A0AAN8GBN2</accession>
<reference evidence="16 17" key="1">
    <citation type="submission" date="2024-01" db="EMBL/GenBank/DDBJ databases">
        <title>The genome of the rayed Mediterranean limpet Patella caerulea (Linnaeus, 1758).</title>
        <authorList>
            <person name="Anh-Thu Weber A."/>
            <person name="Halstead-Nussloch G."/>
        </authorList>
    </citation>
    <scope>NUCLEOTIDE SEQUENCE [LARGE SCALE GENOMIC DNA]</scope>
    <source>
        <strain evidence="16">AATW-2023a</strain>
        <tissue evidence="16">Whole specimen</tissue>
    </source>
</reference>
<keyword evidence="7" id="KW-0256">Endoplasmic reticulum</keyword>
<keyword evidence="8" id="KW-0847">Vitamin C</keyword>
<dbReference type="GO" id="GO:0005788">
    <property type="term" value="C:endoplasmic reticulum lumen"/>
    <property type="evidence" value="ECO:0007669"/>
    <property type="project" value="UniProtKB-SubCell"/>
</dbReference>
<evidence type="ECO:0000256" key="10">
    <source>
        <dbReference type="ARBA" id="ARBA00023002"/>
    </source>
</evidence>
<dbReference type="InterPro" id="IPR045054">
    <property type="entry name" value="P4HA-like"/>
</dbReference>
<dbReference type="Gene3D" id="2.60.120.620">
    <property type="entry name" value="q2cbj1_9rhob like domain"/>
    <property type="match status" value="1"/>
</dbReference>
<dbReference type="Pfam" id="PF08336">
    <property type="entry name" value="P4Ha_N"/>
    <property type="match status" value="1"/>
</dbReference>
<feature type="transmembrane region" description="Helical" evidence="14">
    <location>
        <begin position="12"/>
        <end position="34"/>
    </location>
</feature>